<dbReference type="AlphaFoldDB" id="A0A372DPI3"/>
<dbReference type="Gene3D" id="3.10.450.710">
    <property type="entry name" value="Tgt2/MlaC"/>
    <property type="match status" value="1"/>
</dbReference>
<sequence>MSNDHCFSVPVRTRLRGVRATLPLALAAALLVAAPAAVLAQPPAATAPAAASPSKLVLDNSTRILATLEQRRAEFAGNRAALERFVSTEFNSIFDRDYAARQVLGRHARGASDADVQLFADALADNLMRRYGSSLLDFNTRLRVRIKSETALPRGLGVKVASELLRSGGEPIPVDYLMRRSGGNWKVFDVMVEGVSFVQTFRQQFDNALTHKSIRQVAADLRSGKVQADAGR</sequence>
<accession>A0A372DPI3</accession>
<dbReference type="PANTHER" id="PTHR36573">
    <property type="entry name" value="INTERMEMBRANE PHOSPHOLIPID TRANSPORT SYSTEM BINDING PROTEIN MLAC"/>
    <property type="match status" value="1"/>
</dbReference>
<dbReference type="InterPro" id="IPR008869">
    <property type="entry name" value="MlaC/ttg2D"/>
</dbReference>
<evidence type="ECO:0000313" key="3">
    <source>
        <dbReference type="Proteomes" id="UP000262917"/>
    </source>
</evidence>
<dbReference type="OrthoDB" id="9787053at2"/>
<gene>
    <name evidence="2" type="ORF">D0Y53_03805</name>
</gene>
<dbReference type="PANTHER" id="PTHR36573:SF1">
    <property type="entry name" value="INTERMEMBRANE PHOSPHOLIPID TRANSPORT SYSTEM BINDING PROTEIN MLAC"/>
    <property type="match status" value="1"/>
</dbReference>
<feature type="chain" id="PRO_5016563553" evidence="1">
    <location>
        <begin position="41"/>
        <end position="232"/>
    </location>
</feature>
<evidence type="ECO:0000313" key="2">
    <source>
        <dbReference type="EMBL" id="RFP61455.1"/>
    </source>
</evidence>
<dbReference type="PIRSF" id="PIRSF004649">
    <property type="entry name" value="MlaC"/>
    <property type="match status" value="1"/>
</dbReference>
<reference evidence="2 3" key="1">
    <citation type="submission" date="2018-08" db="EMBL/GenBank/DDBJ databases">
        <title>Lysobacter weifangensis sp. nov., a new member of the family 'Xanthomonadaceae', isolated from soil in a farmland.</title>
        <authorList>
            <person name="Zhao H."/>
        </authorList>
    </citation>
    <scope>NUCLEOTIDE SEQUENCE [LARGE SCALE GENOMIC DNA]</scope>
    <source>
        <strain evidence="2 3">WF-2</strain>
    </source>
</reference>
<name>A0A372DPI3_9GAMM</name>
<dbReference type="EMBL" id="QVPD01000003">
    <property type="protein sequence ID" value="RFP61455.1"/>
    <property type="molecule type" value="Genomic_DNA"/>
</dbReference>
<comment type="caution">
    <text evidence="2">The sequence shown here is derived from an EMBL/GenBank/DDBJ whole genome shotgun (WGS) entry which is preliminary data.</text>
</comment>
<keyword evidence="3" id="KW-1185">Reference proteome</keyword>
<dbReference type="InterPro" id="IPR042245">
    <property type="entry name" value="Tgt2/MlaC_sf"/>
</dbReference>
<organism evidence="2 3">
    <name type="scientific">Cognatiluteimonas weifangensis</name>
    <dbReference type="NCBI Taxonomy" id="2303539"/>
    <lineage>
        <taxon>Bacteria</taxon>
        <taxon>Pseudomonadati</taxon>
        <taxon>Pseudomonadota</taxon>
        <taxon>Gammaproteobacteria</taxon>
        <taxon>Lysobacterales</taxon>
        <taxon>Lysobacteraceae</taxon>
        <taxon>Cognatiluteimonas</taxon>
    </lineage>
</organism>
<feature type="signal peptide" evidence="1">
    <location>
        <begin position="1"/>
        <end position="40"/>
    </location>
</feature>
<proteinExistence type="predicted"/>
<dbReference type="Pfam" id="PF05494">
    <property type="entry name" value="MlaC"/>
    <property type="match status" value="1"/>
</dbReference>
<evidence type="ECO:0000256" key="1">
    <source>
        <dbReference type="SAM" id="SignalP"/>
    </source>
</evidence>
<protein>
    <submittedName>
        <fullName evidence="2">ABC transporter substrate-binding protein</fullName>
    </submittedName>
</protein>
<keyword evidence="1" id="KW-0732">Signal</keyword>
<dbReference type="Proteomes" id="UP000262917">
    <property type="component" value="Unassembled WGS sequence"/>
</dbReference>